<dbReference type="RefSeq" id="WP_189582293.1">
    <property type="nucleotide sequence ID" value="NZ_BMZR01000001.1"/>
</dbReference>
<keyword evidence="2" id="KW-0964">Secreted</keyword>
<keyword evidence="3" id="KW-0732">Signal</keyword>
<dbReference type="Gene3D" id="2.120.10.30">
    <property type="entry name" value="TolB, C-terminal domain"/>
    <property type="match status" value="1"/>
</dbReference>
<dbReference type="PROSITE" id="PS51257">
    <property type="entry name" value="PROKAR_LIPOPROTEIN"/>
    <property type="match status" value="1"/>
</dbReference>
<dbReference type="Pfam" id="PF03022">
    <property type="entry name" value="MRJP"/>
    <property type="match status" value="1"/>
</dbReference>
<comment type="subcellular location">
    <subcellularLocation>
        <location evidence="1">Secreted</location>
    </subcellularLocation>
</comment>
<dbReference type="EMBL" id="BMZR01000001">
    <property type="protein sequence ID" value="GHD29184.1"/>
    <property type="molecule type" value="Genomic_DNA"/>
</dbReference>
<feature type="chain" id="PRO_5046893397" description="Gluconolactonase" evidence="3">
    <location>
        <begin position="16"/>
        <end position="365"/>
    </location>
</feature>
<evidence type="ECO:0000313" key="4">
    <source>
        <dbReference type="EMBL" id="GHD29184.1"/>
    </source>
</evidence>
<feature type="signal peptide" evidence="3">
    <location>
        <begin position="1"/>
        <end position="15"/>
    </location>
</feature>
<comment type="caution">
    <text evidence="4">The sequence shown here is derived from an EMBL/GenBank/DDBJ whole genome shotgun (WGS) entry which is preliminary data.</text>
</comment>
<dbReference type="PANTHER" id="PTHR10009">
    <property type="entry name" value="PROTEIN YELLOW-RELATED"/>
    <property type="match status" value="1"/>
</dbReference>
<evidence type="ECO:0000256" key="1">
    <source>
        <dbReference type="ARBA" id="ARBA00004613"/>
    </source>
</evidence>
<dbReference type="InterPro" id="IPR017996">
    <property type="entry name" value="MRJP/yellow-related"/>
</dbReference>
<evidence type="ECO:0000313" key="5">
    <source>
        <dbReference type="Proteomes" id="UP000610203"/>
    </source>
</evidence>
<accession>A0ABQ3GPQ6</accession>
<name>A0ABQ3GPQ6_9GAMM</name>
<evidence type="ECO:0000256" key="2">
    <source>
        <dbReference type="ARBA" id="ARBA00022525"/>
    </source>
</evidence>
<sequence>MKNIFIIGLATIALAGCSLLKSEAISAPQVKNEVATSGQIETVIGLPIRPGNVMATSDGRVFSTVHPNDGEQGVQLFEVTGANSYKPWPSNKFQSPKGQYSEATIDTPLGITKDDAGGLWIVDMGQHVGKTRVWGFDIKTGALISKIDIPTDIAPKNSFVQDLVVDRKNGWIYLADIPNPAIIAIDMNTNEIRRFGNHVALQPEADAKMVINGVDIMLGGKPTNNGINPITMSADNNTIYFGAMNGKSWYSLDATLFRANASDEQISNSIVRVGDKPVSDGATTDSHGNHYFTNLNDNGVDVLDNKGQLTSLVRDSRFDWPDNVSLDANGWLYVAVNQLHKTPQFTGTVDQGQPPYYIYRVWVGR</sequence>
<dbReference type="PANTHER" id="PTHR10009:SF18">
    <property type="entry name" value="PROTEIN YELLOW-LIKE PROTEIN"/>
    <property type="match status" value="1"/>
</dbReference>
<proteinExistence type="predicted"/>
<dbReference type="InterPro" id="IPR011042">
    <property type="entry name" value="6-blade_b-propeller_TolB-like"/>
</dbReference>
<dbReference type="SUPFAM" id="SSF63829">
    <property type="entry name" value="Calcium-dependent phosphotriesterase"/>
    <property type="match status" value="1"/>
</dbReference>
<gene>
    <name evidence="4" type="ORF">GCM10016272_09250</name>
</gene>
<dbReference type="Proteomes" id="UP000610203">
    <property type="component" value="Unassembled WGS sequence"/>
</dbReference>
<protein>
    <recommendedName>
        <fullName evidence="6">Gluconolactonase</fullName>
    </recommendedName>
</protein>
<organism evidence="4 5">
    <name type="scientific">Psychrobacter glaciei</name>
    <dbReference type="NCBI Taxonomy" id="619771"/>
    <lineage>
        <taxon>Bacteria</taxon>
        <taxon>Pseudomonadati</taxon>
        <taxon>Pseudomonadota</taxon>
        <taxon>Gammaproteobacteria</taxon>
        <taxon>Moraxellales</taxon>
        <taxon>Moraxellaceae</taxon>
        <taxon>Psychrobacter</taxon>
    </lineage>
</organism>
<evidence type="ECO:0008006" key="6">
    <source>
        <dbReference type="Google" id="ProtNLM"/>
    </source>
</evidence>
<keyword evidence="5" id="KW-1185">Reference proteome</keyword>
<reference evidence="5" key="1">
    <citation type="journal article" date="2019" name="Int. J. Syst. Evol. Microbiol.">
        <title>The Global Catalogue of Microorganisms (GCM) 10K type strain sequencing project: providing services to taxonomists for standard genome sequencing and annotation.</title>
        <authorList>
            <consortium name="The Broad Institute Genomics Platform"/>
            <consortium name="The Broad Institute Genome Sequencing Center for Infectious Disease"/>
            <person name="Wu L."/>
            <person name="Ma J."/>
        </authorList>
    </citation>
    <scope>NUCLEOTIDE SEQUENCE [LARGE SCALE GENOMIC DNA]</scope>
    <source>
        <strain evidence="5">KCTC 42280</strain>
    </source>
</reference>
<evidence type="ECO:0000256" key="3">
    <source>
        <dbReference type="SAM" id="SignalP"/>
    </source>
</evidence>